<dbReference type="InterPro" id="IPR011990">
    <property type="entry name" value="TPR-like_helical_dom_sf"/>
</dbReference>
<feature type="transmembrane region" description="Helical" evidence="3">
    <location>
        <begin position="245"/>
        <end position="263"/>
    </location>
</feature>
<dbReference type="Proteomes" id="UP000477311">
    <property type="component" value="Unassembled WGS sequence"/>
</dbReference>
<sequence>MVSNKPTGVEKTGATTNPPGAGAIRAAQPELPPLFRPVDWLTFAVTALTVFLGYLWTLAPDLTLEDCGELAVASYYAGIPHPPGYPVWTLYTWLWTHLPWSNIAWRVALASAFAGALACGFLGLLVSRGSSMLMEGLEELKAMTGRWESAICMVSGFVAGGLLGFNGFMWSQSIIVEVYSLSVLSLVLVLLFLLRWIYAPDQWRYLYWAFFMFGICFTNHQSLLVAAMGIEVAIIAARPALGRDFMLANSIVYLLGLVAYAMGKLPTFESRPGQLNMMFVIFNMVGVGSLVTLFWLFHKTQRLGTFWKPVLVCGLLFLLGVSFYLYMPIAGMTNPPMQWGYPRTEEGFWHALTRGQYEKANPTNFITDPQRFLMQLGMLIEGVANEFSWVFMFIALVPFLFLRRMQQRERAWIVGITAIYLCLGVLLMILLNPPPDRAARELIRVFFTASHVCVALLVGYGLTLVAAYMATHFASFRIHGLWGGGVALALAIMGLSFKIEELFGGEPDVGPLTLFFTGIARAFQPHQYGLTIYAGLMLVGMTLAFIAGCAIYRRRAPLAITLAMFALMPAYSFMNNWFENEQRGHLFGYWFGHDMFCPPFVGPDGKLTYDRNLREQYLKDPEKSRFVYPEMARHAVLYGGTDPGRFCPTYTIFCESFIPPRCKPRDPEFDRRDVYIITQNALADGTYLMYIRAHYNKSEQVKYDTPFFQELLRSEEESRANYRTNLLARLACLLLDRPLTALGNAVEKRRRAGSSYFNPGDFLPGFVEKLRAQADPVSAFLYTNLSERTRQSLVGPTPDLKALARDLNAILEREYNAWQQLAKLRAQKAALEDKLLGLTPTPRQKRQLDSLRDRIAALENLEPLYTPQRFAHVQLSDHVQKFIRQNPRLHTRIRLNRLLLEEAYPGLLARSKGGVYPDLEIYIASPEDSQRCFNQYIEDAARRLRLNQLKPGENVSLVGTGPDQKIQVSGQVSVMAINGLIAKVMFDKNPDHEFYVEESFPLDWMYPHLVPFGIIMKVNREPLPELTEDILARDHHFWSHYSERLIGNWITYDTPVRQITEWAERVYLRRNFADFKGDPKFARDDQAQKSFSKLRSSIAGVYAWRVAEANNRLAQLQANPLPDPAAQKAQIAHWTAVRDRMIREADFAFRQAFAFCPYSPEAVFRYCQLLISLQRYNDAYLIAETCRKLDPYNQQVSDLAQRLRTVRDVGPTALLPGTPDLATMERTLATNPADFQNALDLAATYLSLGQTNRAFEVFDGIVHHPQAPAGALLAVAQAYVSLGNYPRLETTLERLVQINPTHPEAWYDLAAMKAILQKPAEAIPALRRALELSDARIQTNANASNLRQIARQDPRFKHLAQNPAFQKLLEPSPP</sequence>
<dbReference type="Gene3D" id="1.25.40.10">
    <property type="entry name" value="Tetratricopeptide repeat domain"/>
    <property type="match status" value="1"/>
</dbReference>
<dbReference type="EMBL" id="JAAKYA010000029">
    <property type="protein sequence ID" value="NGO38792.1"/>
    <property type="molecule type" value="Genomic_DNA"/>
</dbReference>
<dbReference type="PANTHER" id="PTHR16214">
    <property type="entry name" value="TRANSMEMBRANE PROTEIN 260"/>
    <property type="match status" value="1"/>
</dbReference>
<feature type="transmembrane region" description="Helical" evidence="3">
    <location>
        <begin position="558"/>
        <end position="578"/>
    </location>
</feature>
<name>A0A6M1RVI2_9BACT</name>
<feature type="repeat" description="TPR" evidence="1">
    <location>
        <begin position="1269"/>
        <end position="1302"/>
    </location>
</feature>
<evidence type="ECO:0000313" key="4">
    <source>
        <dbReference type="EMBL" id="NGO38792.1"/>
    </source>
</evidence>
<feature type="region of interest" description="Disordered" evidence="2">
    <location>
        <begin position="1"/>
        <end position="23"/>
    </location>
</feature>
<reference evidence="4 5" key="1">
    <citation type="submission" date="2020-02" db="EMBL/GenBank/DDBJ databases">
        <title>Draft genome sequence of Limisphaera ngatamarikiensis NGM72.4T, a thermophilic Verrucomicrobia grouped in subdivision 3.</title>
        <authorList>
            <person name="Carere C.R."/>
            <person name="Steen J."/>
            <person name="Hugenholtz P."/>
            <person name="Stott M.B."/>
        </authorList>
    </citation>
    <scope>NUCLEOTIDE SEQUENCE [LARGE SCALE GENOMIC DNA]</scope>
    <source>
        <strain evidence="4 5">NGM72.4</strain>
    </source>
</reference>
<keyword evidence="3" id="KW-0472">Membrane</keyword>
<feature type="transmembrane region" description="Helical" evidence="3">
    <location>
        <begin position="309"/>
        <end position="327"/>
    </location>
</feature>
<evidence type="ECO:0000256" key="3">
    <source>
        <dbReference type="SAM" id="Phobius"/>
    </source>
</evidence>
<dbReference type="PANTHER" id="PTHR16214:SF3">
    <property type="entry name" value="TRANSMEMBRANE PROTEIN 260"/>
    <property type="match status" value="1"/>
</dbReference>
<feature type="transmembrane region" description="Helical" evidence="3">
    <location>
        <begin position="530"/>
        <end position="551"/>
    </location>
</feature>
<dbReference type="RefSeq" id="WP_165106444.1">
    <property type="nucleotide sequence ID" value="NZ_JAAKYA010000029.1"/>
</dbReference>
<dbReference type="InterPro" id="IPR052724">
    <property type="entry name" value="GT117_domain-containing"/>
</dbReference>
<comment type="caution">
    <text evidence="4">The sequence shown here is derived from an EMBL/GenBank/DDBJ whole genome shotgun (WGS) entry which is preliminary data.</text>
</comment>
<feature type="transmembrane region" description="Helical" evidence="3">
    <location>
        <begin position="205"/>
        <end position="233"/>
    </location>
</feature>
<keyword evidence="1" id="KW-0802">TPR repeat</keyword>
<proteinExistence type="predicted"/>
<dbReference type="SMART" id="SM00028">
    <property type="entry name" value="TPR"/>
    <property type="match status" value="2"/>
</dbReference>
<dbReference type="PROSITE" id="PS50005">
    <property type="entry name" value="TPR"/>
    <property type="match status" value="1"/>
</dbReference>
<protein>
    <submittedName>
        <fullName evidence="4">DUF2723 domain-containing protein</fullName>
    </submittedName>
</protein>
<dbReference type="Pfam" id="PF13428">
    <property type="entry name" value="TPR_14"/>
    <property type="match status" value="1"/>
</dbReference>
<gene>
    <name evidence="4" type="ORF">G4L39_05205</name>
</gene>
<dbReference type="SUPFAM" id="SSF48452">
    <property type="entry name" value="TPR-like"/>
    <property type="match status" value="1"/>
</dbReference>
<dbReference type="Pfam" id="PF11028">
    <property type="entry name" value="TMEM260-like"/>
    <property type="match status" value="1"/>
</dbReference>
<feature type="transmembrane region" description="Helical" evidence="3">
    <location>
        <begin position="383"/>
        <end position="402"/>
    </location>
</feature>
<keyword evidence="5" id="KW-1185">Reference proteome</keyword>
<keyword evidence="3" id="KW-0812">Transmembrane</keyword>
<evidence type="ECO:0000256" key="2">
    <source>
        <dbReference type="SAM" id="MobiDB-lite"/>
    </source>
</evidence>
<evidence type="ECO:0000313" key="5">
    <source>
        <dbReference type="Proteomes" id="UP000477311"/>
    </source>
</evidence>
<feature type="transmembrane region" description="Helical" evidence="3">
    <location>
        <begin position="275"/>
        <end position="297"/>
    </location>
</feature>
<organism evidence="4 5">
    <name type="scientific">Limisphaera ngatamarikiensis</name>
    <dbReference type="NCBI Taxonomy" id="1324935"/>
    <lineage>
        <taxon>Bacteria</taxon>
        <taxon>Pseudomonadati</taxon>
        <taxon>Verrucomicrobiota</taxon>
        <taxon>Verrucomicrobiia</taxon>
        <taxon>Limisphaerales</taxon>
        <taxon>Limisphaeraceae</taxon>
        <taxon>Limisphaera</taxon>
    </lineage>
</organism>
<dbReference type="InterPro" id="IPR021280">
    <property type="entry name" value="TMEM260-like"/>
</dbReference>
<feature type="transmembrane region" description="Helical" evidence="3">
    <location>
        <begin position="103"/>
        <end position="127"/>
    </location>
</feature>
<feature type="transmembrane region" description="Helical" evidence="3">
    <location>
        <begin position="411"/>
        <end position="431"/>
    </location>
</feature>
<evidence type="ECO:0000256" key="1">
    <source>
        <dbReference type="PROSITE-ProRule" id="PRU00339"/>
    </source>
</evidence>
<feature type="transmembrane region" description="Helical" evidence="3">
    <location>
        <begin position="480"/>
        <end position="499"/>
    </location>
</feature>
<dbReference type="InterPro" id="IPR019734">
    <property type="entry name" value="TPR_rpt"/>
</dbReference>
<keyword evidence="3" id="KW-1133">Transmembrane helix</keyword>
<feature type="transmembrane region" description="Helical" evidence="3">
    <location>
        <begin position="443"/>
        <end position="468"/>
    </location>
</feature>
<feature type="transmembrane region" description="Helical" evidence="3">
    <location>
        <begin position="178"/>
        <end position="199"/>
    </location>
</feature>
<accession>A0A6M1RVI2</accession>
<feature type="transmembrane region" description="Helical" evidence="3">
    <location>
        <begin position="40"/>
        <end position="59"/>
    </location>
</feature>
<feature type="transmembrane region" description="Helical" evidence="3">
    <location>
        <begin position="147"/>
        <end position="166"/>
    </location>
</feature>